<dbReference type="AlphaFoldDB" id="A0A9N8JCU9"/>
<accession>A0A9N8JCU9</accession>
<reference evidence="1" key="1">
    <citation type="submission" date="2020-06" db="EMBL/GenBank/DDBJ databases">
        <authorList>
            <person name="Onetto C."/>
        </authorList>
    </citation>
    <scope>NUCLEOTIDE SEQUENCE</scope>
</reference>
<comment type="caution">
    <text evidence="1">The sequence shown here is derived from an EMBL/GenBank/DDBJ whole genome shotgun (WGS) entry which is preliminary data.</text>
</comment>
<dbReference type="SUPFAM" id="SSF56235">
    <property type="entry name" value="N-terminal nucleophile aminohydrolases (Ntn hydrolases)"/>
    <property type="match status" value="1"/>
</dbReference>
<dbReference type="GO" id="GO:0051604">
    <property type="term" value="P:protein maturation"/>
    <property type="evidence" value="ECO:0007669"/>
    <property type="project" value="TreeGrafter"/>
</dbReference>
<dbReference type="InterPro" id="IPR000246">
    <property type="entry name" value="Peptidase_T2"/>
</dbReference>
<dbReference type="PANTHER" id="PTHR10188:SF8">
    <property type="entry name" value="THREONINE ASPARTASE 1"/>
    <property type="match status" value="1"/>
</dbReference>
<gene>
    <name evidence="1" type="ORF">AWRI4619_LOCUS3296</name>
</gene>
<dbReference type="PANTHER" id="PTHR10188">
    <property type="entry name" value="L-ASPARAGINASE"/>
    <property type="match status" value="1"/>
</dbReference>
<name>A0A9N8JCU9_9PEZI</name>
<dbReference type="GO" id="GO:0004298">
    <property type="term" value="F:threonine-type endopeptidase activity"/>
    <property type="evidence" value="ECO:0007669"/>
    <property type="project" value="TreeGrafter"/>
</dbReference>
<dbReference type="EMBL" id="CAIJEN010000004">
    <property type="protein sequence ID" value="CAD0084729.1"/>
    <property type="molecule type" value="Genomic_DNA"/>
</dbReference>
<organism evidence="1 2">
    <name type="scientific">Aureobasidium vineae</name>
    <dbReference type="NCBI Taxonomy" id="2773715"/>
    <lineage>
        <taxon>Eukaryota</taxon>
        <taxon>Fungi</taxon>
        <taxon>Dikarya</taxon>
        <taxon>Ascomycota</taxon>
        <taxon>Pezizomycotina</taxon>
        <taxon>Dothideomycetes</taxon>
        <taxon>Dothideomycetidae</taxon>
        <taxon>Dothideales</taxon>
        <taxon>Saccotheciaceae</taxon>
        <taxon>Aureobasidium</taxon>
    </lineage>
</organism>
<dbReference type="Pfam" id="PF01112">
    <property type="entry name" value="Asparaginase_2"/>
    <property type="match status" value="1"/>
</dbReference>
<proteinExistence type="predicted"/>
<sequence length="72" mass="7580">MVVLRTGGTALDAIEIAVKVLEDREITNAGYGSNLAIDGCVECDATIVDHFGRSGAVGAVSRLSYHIDTFSH</sequence>
<dbReference type="Proteomes" id="UP000716446">
    <property type="component" value="Unassembled WGS sequence"/>
</dbReference>
<dbReference type="InterPro" id="IPR029055">
    <property type="entry name" value="Ntn_hydrolases_N"/>
</dbReference>
<protein>
    <submittedName>
        <fullName evidence="1">Uncharacterized protein</fullName>
    </submittedName>
</protein>
<keyword evidence="2" id="KW-1185">Reference proteome</keyword>
<evidence type="ECO:0000313" key="2">
    <source>
        <dbReference type="Proteomes" id="UP000716446"/>
    </source>
</evidence>
<evidence type="ECO:0000313" key="1">
    <source>
        <dbReference type="EMBL" id="CAD0084729.1"/>
    </source>
</evidence>
<dbReference type="GO" id="GO:0005737">
    <property type="term" value="C:cytoplasm"/>
    <property type="evidence" value="ECO:0007669"/>
    <property type="project" value="TreeGrafter"/>
</dbReference>